<protein>
    <recommendedName>
        <fullName evidence="4">Cytochrome c domain-containing protein</fullName>
    </recommendedName>
</protein>
<dbReference type="GO" id="GO:0020037">
    <property type="term" value="F:heme binding"/>
    <property type="evidence" value="ECO:0007669"/>
    <property type="project" value="InterPro"/>
</dbReference>
<gene>
    <name evidence="5" type="ORF">EWU20_05020</name>
</gene>
<dbReference type="PROSITE" id="PS51007">
    <property type="entry name" value="CYTC"/>
    <property type="match status" value="1"/>
</dbReference>
<proteinExistence type="predicted"/>
<dbReference type="Proteomes" id="UP000293583">
    <property type="component" value="Unassembled WGS sequence"/>
</dbReference>
<keyword evidence="3" id="KW-0349">Heme</keyword>
<dbReference type="EMBL" id="SEWY01000002">
    <property type="protein sequence ID" value="TBH74507.1"/>
    <property type="molecule type" value="Genomic_DNA"/>
</dbReference>
<keyword evidence="6" id="KW-1185">Reference proteome</keyword>
<evidence type="ECO:0000256" key="2">
    <source>
        <dbReference type="ARBA" id="ARBA00023004"/>
    </source>
</evidence>
<feature type="domain" description="Cytochrome c" evidence="4">
    <location>
        <begin position="159"/>
        <end position="241"/>
    </location>
</feature>
<comment type="caution">
    <text evidence="5">The sequence shown here is derived from an EMBL/GenBank/DDBJ whole genome shotgun (WGS) entry which is preliminary data.</text>
</comment>
<organism evidence="5 6">
    <name type="scientific">Aquirufa antheringensis</name>
    <dbReference type="NCBI Taxonomy" id="2516559"/>
    <lineage>
        <taxon>Bacteria</taxon>
        <taxon>Pseudomonadati</taxon>
        <taxon>Bacteroidota</taxon>
        <taxon>Cytophagia</taxon>
        <taxon>Cytophagales</taxon>
        <taxon>Flectobacillaceae</taxon>
        <taxon>Aquirufa</taxon>
    </lineage>
</organism>
<keyword evidence="2 3" id="KW-0408">Iron</keyword>
<reference evidence="5 6" key="1">
    <citation type="submission" date="2019-02" db="EMBL/GenBank/DDBJ databases">
        <title>Genome of a new Bacteroidetes strain.</title>
        <authorList>
            <person name="Pitt A."/>
        </authorList>
    </citation>
    <scope>NUCLEOTIDE SEQUENCE [LARGE SCALE GENOMIC DNA]</scope>
    <source>
        <strain evidence="5 6">103A-SOEBACH</strain>
    </source>
</reference>
<dbReference type="PANTHER" id="PTHR35889:SF3">
    <property type="entry name" value="F-BOX DOMAIN-CONTAINING PROTEIN"/>
    <property type="match status" value="1"/>
</dbReference>
<dbReference type="InterPro" id="IPR009056">
    <property type="entry name" value="Cyt_c-like_dom"/>
</dbReference>
<evidence type="ECO:0000256" key="1">
    <source>
        <dbReference type="ARBA" id="ARBA00022723"/>
    </source>
</evidence>
<evidence type="ECO:0000256" key="3">
    <source>
        <dbReference type="PROSITE-ProRule" id="PRU00433"/>
    </source>
</evidence>
<dbReference type="RefSeq" id="WP_130922958.1">
    <property type="nucleotide sequence ID" value="NZ_JAANOL010000002.1"/>
</dbReference>
<evidence type="ECO:0000313" key="5">
    <source>
        <dbReference type="EMBL" id="TBH74507.1"/>
    </source>
</evidence>
<evidence type="ECO:0000313" key="6">
    <source>
        <dbReference type="Proteomes" id="UP000293583"/>
    </source>
</evidence>
<dbReference type="OrthoDB" id="1524066at2"/>
<dbReference type="PANTHER" id="PTHR35889">
    <property type="entry name" value="CYCLOINULO-OLIGOSACCHARIDE FRUCTANOTRANSFERASE-RELATED"/>
    <property type="match status" value="1"/>
</dbReference>
<dbReference type="GO" id="GO:0046872">
    <property type="term" value="F:metal ion binding"/>
    <property type="evidence" value="ECO:0007669"/>
    <property type="project" value="UniProtKB-KW"/>
</dbReference>
<dbReference type="PROSITE" id="PS51257">
    <property type="entry name" value="PROKAR_LIPOPROTEIN"/>
    <property type="match status" value="1"/>
</dbReference>
<accession>A0A4Q9BER5</accession>
<keyword evidence="1 3" id="KW-0479">Metal-binding</keyword>
<sequence length="244" mass="25775">MRILGLILSIFVFVSCLNDKNSPLAYQPIVVDTTTVVTPINPSTPTTPATNCSPDTVYFHQTILPLITSNCAMSGCHDAISKKDGVILTDYTNIMREVKVSSPASSDLYKCLIETGEDRMPPAPAAEFSLANKGLVLKWIQQGAKNNSCSASSATCDTTAVSFSATVFPTLKTYCTGCHSGTTPSAGIDLNSHAAVKVYAANGKLMGSINHAVGYIPMPSSTSKLGTCEISQIKAWIAEGTLNN</sequence>
<dbReference type="AlphaFoldDB" id="A0A4Q9BER5"/>
<dbReference type="GO" id="GO:0009055">
    <property type="term" value="F:electron transfer activity"/>
    <property type="evidence" value="ECO:0007669"/>
    <property type="project" value="InterPro"/>
</dbReference>
<evidence type="ECO:0000259" key="4">
    <source>
        <dbReference type="PROSITE" id="PS51007"/>
    </source>
</evidence>
<name>A0A4Q9BER5_9BACT</name>